<protein>
    <submittedName>
        <fullName evidence="1">Uncharacterized protein</fullName>
    </submittedName>
</protein>
<dbReference type="EMBL" id="JRFU01000061">
    <property type="protein sequence ID" value="PWE87090.1"/>
    <property type="molecule type" value="Genomic_DNA"/>
</dbReference>
<dbReference type="AlphaFoldDB" id="A0A2V1JQ64"/>
<evidence type="ECO:0000313" key="1">
    <source>
        <dbReference type="EMBL" id="PWE87090.1"/>
    </source>
</evidence>
<organism evidence="1 2">
    <name type="scientific">Eubacterium ramulus</name>
    <dbReference type="NCBI Taxonomy" id="39490"/>
    <lineage>
        <taxon>Bacteria</taxon>
        <taxon>Bacillati</taxon>
        <taxon>Bacillota</taxon>
        <taxon>Clostridia</taxon>
        <taxon>Eubacteriales</taxon>
        <taxon>Eubacteriaceae</taxon>
        <taxon>Eubacterium</taxon>
    </lineage>
</organism>
<gene>
    <name evidence="1" type="ORF">LG34_06010</name>
</gene>
<evidence type="ECO:0000313" key="2">
    <source>
        <dbReference type="Proteomes" id="UP000245288"/>
    </source>
</evidence>
<keyword evidence="2" id="KW-1185">Reference proteome</keyword>
<comment type="caution">
    <text evidence="1">The sequence shown here is derived from an EMBL/GenBank/DDBJ whole genome shotgun (WGS) entry which is preliminary data.</text>
</comment>
<proteinExistence type="predicted"/>
<dbReference type="Proteomes" id="UP000245288">
    <property type="component" value="Unassembled WGS sequence"/>
</dbReference>
<sequence>MEKVYQNADDDRVAIRKVYAKTDGYAYLEKDCKTKVSCGELHDAFIKGLLVVDASGNEHKTVSCSVTKDVATVTYVTADSSAATTAKLATVKSK</sequence>
<reference evidence="1 2" key="1">
    <citation type="submission" date="2014-09" db="EMBL/GenBank/DDBJ databases">
        <title>Butyrate-producing bacteria isolated from human gut.</title>
        <authorList>
            <person name="Zhang Q."/>
            <person name="Zhao L."/>
        </authorList>
    </citation>
    <scope>NUCLEOTIDE SEQUENCE [LARGE SCALE GENOMIC DNA]</scope>
    <source>
        <strain evidence="1 2">21</strain>
    </source>
</reference>
<accession>A0A2V1JQ64</accession>
<name>A0A2V1JQ64_EUBRA</name>